<feature type="domain" description="Cadherin" evidence="2">
    <location>
        <begin position="1321"/>
        <end position="1417"/>
    </location>
</feature>
<dbReference type="Gene3D" id="2.80.10.50">
    <property type="match status" value="4"/>
</dbReference>
<feature type="domain" description="Cadherin" evidence="2">
    <location>
        <begin position="522"/>
        <end position="622"/>
    </location>
</feature>
<feature type="domain" description="Cadherin" evidence="2">
    <location>
        <begin position="420"/>
        <end position="510"/>
    </location>
</feature>
<dbReference type="GO" id="GO:0007156">
    <property type="term" value="P:homophilic cell adhesion via plasma membrane adhesion molecules"/>
    <property type="evidence" value="ECO:0007669"/>
    <property type="project" value="InterPro"/>
</dbReference>
<name>A0A0A2B746_PROMR</name>
<dbReference type="GO" id="GO:0005509">
    <property type="term" value="F:calcium ion binding"/>
    <property type="evidence" value="ECO:0007669"/>
    <property type="project" value="InterPro"/>
</dbReference>
<dbReference type="PROSITE" id="PS00330">
    <property type="entry name" value="HEMOLYSIN_CALCIUM"/>
    <property type="match status" value="5"/>
</dbReference>
<dbReference type="PRINTS" id="PR00205">
    <property type="entry name" value="CADHERIN"/>
</dbReference>
<dbReference type="InterPro" id="IPR011047">
    <property type="entry name" value="Quinoprotein_ADH-like_sf"/>
</dbReference>
<dbReference type="eggNOG" id="COG3209">
    <property type="taxonomic scope" value="Bacteria"/>
</dbReference>
<reference evidence="4" key="1">
    <citation type="journal article" date="2014" name="Sci. Data">
        <title>Genomes of diverse isolates of the marine cyanobacterium Prochlorococcus.</title>
        <authorList>
            <person name="Biller S."/>
            <person name="Berube P."/>
            <person name="Thompson J."/>
            <person name="Kelly L."/>
            <person name="Roggensack S."/>
            <person name="Awad L."/>
            <person name="Roache-Johnson K."/>
            <person name="Ding H."/>
            <person name="Giovannoni S.J."/>
            <person name="Moore L.R."/>
            <person name="Chisholm S.W."/>
        </authorList>
    </citation>
    <scope>NUCLEOTIDE SEQUENCE [LARGE SCALE GENOMIC DNA]</scope>
    <source>
        <strain evidence="4">SB</strain>
    </source>
</reference>
<dbReference type="SUPFAM" id="SSF50998">
    <property type="entry name" value="Quinoprotein alcohol dehydrogenase-like"/>
    <property type="match status" value="1"/>
</dbReference>
<dbReference type="InterPro" id="IPR013431">
    <property type="entry name" value="Delta_60_rpt"/>
</dbReference>
<dbReference type="Proteomes" id="UP000030345">
    <property type="component" value="Unassembled WGS sequence"/>
</dbReference>
<dbReference type="PANTHER" id="PTHR35580">
    <property type="entry name" value="CELL SURFACE GLYCOPROTEIN (S-LAYER PROTEIN)-LIKE PROTEIN"/>
    <property type="match status" value="1"/>
</dbReference>
<evidence type="ECO:0000256" key="1">
    <source>
        <dbReference type="SAM" id="MobiDB-lite"/>
    </source>
</evidence>
<keyword evidence="3" id="KW-0401">Integrin</keyword>
<dbReference type="EMBL" id="JNAS01000002">
    <property type="protein sequence ID" value="KGG08429.1"/>
    <property type="molecule type" value="Genomic_DNA"/>
</dbReference>
<dbReference type="eggNOG" id="COG1520">
    <property type="taxonomic scope" value="Bacteria"/>
</dbReference>
<proteinExistence type="predicted"/>
<dbReference type="InterPro" id="IPR011049">
    <property type="entry name" value="Serralysin-like_metalloprot_C"/>
</dbReference>
<evidence type="ECO:0000313" key="3">
    <source>
        <dbReference type="EMBL" id="KGG08429.1"/>
    </source>
</evidence>
<dbReference type="CDD" id="cd11304">
    <property type="entry name" value="Cadherin_repeat"/>
    <property type="match status" value="5"/>
</dbReference>
<dbReference type="GO" id="GO:0007229">
    <property type="term" value="P:integrin-mediated signaling pathway"/>
    <property type="evidence" value="ECO:0007669"/>
    <property type="project" value="UniProtKB-KW"/>
</dbReference>
<dbReference type="InterPro" id="IPR015919">
    <property type="entry name" value="Cadherin-like_sf"/>
</dbReference>
<dbReference type="InterPro" id="IPR001343">
    <property type="entry name" value="Hemolysn_Ca-bd"/>
</dbReference>
<dbReference type="Gene3D" id="2.150.10.10">
    <property type="entry name" value="Serralysin-like metalloprotease, C-terminal"/>
    <property type="match status" value="5"/>
</dbReference>
<dbReference type="eggNOG" id="COG0823">
    <property type="taxonomic scope" value="Bacteria"/>
</dbReference>
<dbReference type="OrthoDB" id="542555at2"/>
<dbReference type="Pfam" id="PF00028">
    <property type="entry name" value="Cadherin"/>
    <property type="match status" value="1"/>
</dbReference>
<dbReference type="SMART" id="SM00112">
    <property type="entry name" value="CA"/>
    <property type="match status" value="6"/>
</dbReference>
<dbReference type="Pfam" id="PF00353">
    <property type="entry name" value="HemolysinCabind"/>
    <property type="match status" value="5"/>
</dbReference>
<evidence type="ECO:0000259" key="2">
    <source>
        <dbReference type="PROSITE" id="PS50268"/>
    </source>
</evidence>
<feature type="region of interest" description="Disordered" evidence="1">
    <location>
        <begin position="1606"/>
        <end position="1638"/>
    </location>
</feature>
<dbReference type="InterPro" id="IPR002126">
    <property type="entry name" value="Cadherin-like_dom"/>
</dbReference>
<dbReference type="NCBIfam" id="TIGR02608">
    <property type="entry name" value="delta_60_rpt"/>
    <property type="match status" value="4"/>
</dbReference>
<feature type="domain" description="Cadherin" evidence="2">
    <location>
        <begin position="614"/>
        <end position="715"/>
    </location>
</feature>
<dbReference type="PRINTS" id="PR00313">
    <property type="entry name" value="CABNDNGRPT"/>
</dbReference>
<evidence type="ECO:0000313" key="4">
    <source>
        <dbReference type="Proteomes" id="UP000030345"/>
    </source>
</evidence>
<organism evidence="3 4">
    <name type="scientific">Prochlorococcus marinus str. SB</name>
    <dbReference type="NCBI Taxonomy" id="59926"/>
    <lineage>
        <taxon>Bacteria</taxon>
        <taxon>Bacillati</taxon>
        <taxon>Cyanobacteriota</taxon>
        <taxon>Cyanophyceae</taxon>
        <taxon>Synechococcales</taxon>
        <taxon>Prochlorococcaceae</taxon>
        <taxon>Prochlorococcus</taxon>
    </lineage>
</organism>
<feature type="domain" description="Cadherin" evidence="2">
    <location>
        <begin position="715"/>
        <end position="823"/>
    </location>
</feature>
<dbReference type="RefSeq" id="WP_052043489.1">
    <property type="nucleotide sequence ID" value="NZ_JNAS01000002.1"/>
</dbReference>
<sequence length="1788" mass="190968">MTTEYFYEWVRLLGTSSREDVGALTTGSDGSIYIAGSTAGNLDDQISYGSDQDAFISKFNPDGTREWTRLLGSQVHDYGQALTTGSDGSIYIAGTTSGDLDGQINSGDQDTFICKFSPDGTKEWTKLLGTSYREDLGALTTGSDGSIYVAGMTNGDLDGQTNYGGNAYGGNVASAGFISKYHPDGTKEWTRLFGSVGWSINDVASALTTGSDGSIYVAGYTAGRDAFISKFSPDGEKQWNRLLGSYATIDYGNALTTGSDGSIYVAGMTSGDLDGQINYLINDAFISKFSPDGTKEWTRLVGTYSFNTANALTTGLDGSIYIAGRTETNNQDAFISKFNPDGKREWTTLIGSSLYEDGSALTTGSDGSIYIAGTTNGDLDGQTNNGGLDAFISRMSFAAARLTFSYAPTDIFLSETSFNEHINSGVVVATLSTTDPEFIDSHNYQFISGTGDTDNAFFTIEGSNLKINSSPDYENKSSYSVRLKTTDLGGLSYEEQVTLNVNDINEVPTDIYTDFDSGGYIISENISSESVFTTLRTSDIDDSDFHTYSLVSGEGDEDNELFTIQGDQLKINISPDYETQSSYNVRLKTIDSGELSYEEAFTFYLRNLNEIATDISLSSTSFNENISSGSVVATLSTTDDDSSDSHTYSLVSGAGDTNNSLFTIEGSSLKINSSPDYENNSSYSIRLKTTDRGGLFYEEAVTLRVNDLIDQTPTDISTSSTSFNENISSGSVVATLSTTDEDASDSHTYELASGTGDTDNALFTIEGSELKINSSPDYETKSSYSVRLKTTDSGGLSYEEAFTFSVNDVNEVATDISLSSGSFNENIDAGSTVATLSTTDEDASDTHTYSLVSGIGDTDNNSFTIEGSELKINSSPDYETQSSYIIRLKTTDSGGLSYEEAVTLTVNDLIDETPKDIFLNVPEFEWTKLLETYSPKDLIEAGIIGSDGSVYIAGETEGNLDGQPNNGDDDVFISKFSADGEKQWTQLIGSSKNEEVWSITTGPDGSVYIAGGTQGNLDGQNNSSGDDAFISKFSADGEKQWTKLFGTYGEDNAWGITTGPDGSVYITGETRNGYDDAFINKFSADGEKQWTQLIGSNQEDEGRGITIGSDGYIYIVGATKGDIDGETNPSNNAQYDWDLSQSRFSAFISKLSVNGEKIWTQIFGSLGEDDAFEITTGLDGSVYIAGETTGDLDGQTNSGDNDPFITKFSADGEKQWTKLLGTSYEDVGYALTKGLDGSIYITGYTYGDLDGQTNSGITDAFISKFSADGEKQWTKLFGSSEGDSAAVLATGLDGSIKILHGTGNFDNTKLYVSKFIDNGNTINENIEAGSIVANLSTNDANLEDTHSYTLVSGDGDTDNALFTIDGSNLKINSSPDYETKDSYNIRLKTTDSAGFSYEEAFTFNVNELDDLNESPILSSSNWILNINDLHLTLTGSSDINGTGNIHANTIKGNSGKNTLDGGIGDDILYGNGGKDILFGGLGEDTLYGGTSSDILYGGDDNDKLYGGSSSDTLYGDKGDDYLKGHSSSDILYGGEGNDHLRGGTSSDKLYGGIGNDLLKGESSSDELYGEDGDDELYGGTSADKLYGGIGNDKLYGDSSADKLYGNDGDDYLEGGSSKDRLSGGNGDDELHGGTSADKLYGGAGADQLYGDTGDDYLKGHSGDDILYGGEDDDYLRGGDDGDYLYGESGDDKLKGENGNDILTGGLGKDDLYGGSGNDVFKLTAGSGYDRIRDFKKGEDKVDIDGFDFNSIRIVDTGKHSKIYNGSKDLLAIVYNEDDISLSENSYLI</sequence>
<feature type="domain" description="Cadherin" evidence="2">
    <location>
        <begin position="815"/>
        <end position="924"/>
    </location>
</feature>
<comment type="caution">
    <text evidence="3">The sequence shown here is derived from an EMBL/GenBank/DDBJ whole genome shotgun (WGS) entry which is preliminary data.</text>
</comment>
<dbReference type="SUPFAM" id="SSF101898">
    <property type="entry name" value="NHL repeat"/>
    <property type="match status" value="2"/>
</dbReference>
<dbReference type="SUPFAM" id="SSF51120">
    <property type="entry name" value="beta-Roll"/>
    <property type="match status" value="2"/>
</dbReference>
<dbReference type="Gene3D" id="2.60.40.60">
    <property type="entry name" value="Cadherins"/>
    <property type="match status" value="5"/>
</dbReference>
<dbReference type="STRING" id="59926.EV02_1099"/>
<accession>A0A0A2B746</accession>
<dbReference type="GO" id="GO:0016020">
    <property type="term" value="C:membrane"/>
    <property type="evidence" value="ECO:0007669"/>
    <property type="project" value="InterPro"/>
</dbReference>
<dbReference type="InterPro" id="IPR018511">
    <property type="entry name" value="Hemolysin-typ_Ca-bd_CS"/>
</dbReference>
<gene>
    <name evidence="3" type="ORF">EV02_1099</name>
</gene>
<dbReference type="PANTHER" id="PTHR35580:SF1">
    <property type="entry name" value="PHYTASE-LIKE DOMAIN-CONTAINING PROTEIN"/>
    <property type="match status" value="1"/>
</dbReference>
<dbReference type="Pfam" id="PF06739">
    <property type="entry name" value="SBBP"/>
    <property type="match status" value="3"/>
</dbReference>
<dbReference type="InterPro" id="IPR010620">
    <property type="entry name" value="SBBP_repeat"/>
</dbReference>
<protein>
    <submittedName>
        <fullName evidence="3">Na-Ca exchanger/integrin-beta4</fullName>
    </submittedName>
</protein>
<dbReference type="InterPro" id="IPR052918">
    <property type="entry name" value="Motility_Chemotaxis_Reg"/>
</dbReference>
<dbReference type="PROSITE" id="PS50268">
    <property type="entry name" value="CADHERIN_2"/>
    <property type="match status" value="6"/>
</dbReference>
<dbReference type="SUPFAM" id="SSF49313">
    <property type="entry name" value="Cadherin-like"/>
    <property type="match status" value="6"/>
</dbReference>
<dbReference type="eggNOG" id="COG2931">
    <property type="taxonomic scope" value="Bacteria"/>
</dbReference>